<evidence type="ECO:0000256" key="3">
    <source>
        <dbReference type="ARBA" id="ARBA00023157"/>
    </source>
</evidence>
<evidence type="ECO:0000259" key="7">
    <source>
        <dbReference type="Pfam" id="PF25609"/>
    </source>
</evidence>
<name>A0AAD4N3L0_9BILA</name>
<evidence type="ECO:0000256" key="1">
    <source>
        <dbReference type="ARBA" id="ARBA00004479"/>
    </source>
</evidence>
<evidence type="ECO:0000256" key="6">
    <source>
        <dbReference type="ARBA" id="ARBA00023319"/>
    </source>
</evidence>
<organism evidence="8 9">
    <name type="scientific">Ditylenchus destructor</name>
    <dbReference type="NCBI Taxonomy" id="166010"/>
    <lineage>
        <taxon>Eukaryota</taxon>
        <taxon>Metazoa</taxon>
        <taxon>Ecdysozoa</taxon>
        <taxon>Nematoda</taxon>
        <taxon>Chromadorea</taxon>
        <taxon>Rhabditida</taxon>
        <taxon>Tylenchina</taxon>
        <taxon>Tylenchomorpha</taxon>
        <taxon>Sphaerularioidea</taxon>
        <taxon>Anguinidae</taxon>
        <taxon>Anguininae</taxon>
        <taxon>Ditylenchus</taxon>
    </lineage>
</organism>
<evidence type="ECO:0000256" key="2">
    <source>
        <dbReference type="ARBA" id="ARBA00023136"/>
    </source>
</evidence>
<dbReference type="Pfam" id="PF25609">
    <property type="entry name" value="Unc5_NetrinR_N"/>
    <property type="match status" value="1"/>
</dbReference>
<keyword evidence="5" id="KW-0325">Glycoprotein</keyword>
<keyword evidence="6" id="KW-0393">Immunoglobulin domain</keyword>
<evidence type="ECO:0000313" key="9">
    <source>
        <dbReference type="Proteomes" id="UP001201812"/>
    </source>
</evidence>
<keyword evidence="4 8" id="KW-0675">Receptor</keyword>
<dbReference type="AlphaFoldDB" id="A0AAD4N3L0"/>
<gene>
    <name evidence="8" type="ORF">DdX_08003</name>
</gene>
<dbReference type="InterPro" id="IPR013783">
    <property type="entry name" value="Ig-like_fold"/>
</dbReference>
<evidence type="ECO:0000313" key="8">
    <source>
        <dbReference type="EMBL" id="KAI1715679.1"/>
    </source>
</evidence>
<comment type="caution">
    <text evidence="8">The sequence shown here is derived from an EMBL/GenBank/DDBJ whole genome shotgun (WGS) entry which is preliminary data.</text>
</comment>
<comment type="subcellular location">
    <subcellularLocation>
        <location evidence="1">Membrane</location>
        <topology evidence="1">Single-pass type I membrane protein</topology>
    </subcellularLocation>
</comment>
<feature type="domain" description="Netrin receptor UNC5A-D-like N-terminal" evidence="7">
    <location>
        <begin position="8"/>
        <end position="100"/>
    </location>
</feature>
<dbReference type="EMBL" id="JAKKPZ010000011">
    <property type="protein sequence ID" value="KAI1715679.1"/>
    <property type="molecule type" value="Genomic_DNA"/>
</dbReference>
<proteinExistence type="predicted"/>
<keyword evidence="2" id="KW-0472">Membrane</keyword>
<evidence type="ECO:0000256" key="4">
    <source>
        <dbReference type="ARBA" id="ARBA00023170"/>
    </source>
</evidence>
<dbReference type="Proteomes" id="UP001201812">
    <property type="component" value="Unassembled WGS sequence"/>
</dbReference>
<reference evidence="8" key="1">
    <citation type="submission" date="2022-01" db="EMBL/GenBank/DDBJ databases">
        <title>Genome Sequence Resource for Two Populations of Ditylenchus destructor, the Migratory Endoparasitic Phytonematode.</title>
        <authorList>
            <person name="Zhang H."/>
            <person name="Lin R."/>
            <person name="Xie B."/>
        </authorList>
    </citation>
    <scope>NUCLEOTIDE SEQUENCE</scope>
    <source>
        <strain evidence="8">BazhouSP</strain>
    </source>
</reference>
<protein>
    <submittedName>
        <fullName evidence="8">Netrin receptor unc-5</fullName>
    </submittedName>
</protein>
<accession>A0AAD4N3L0</accession>
<evidence type="ECO:0000256" key="5">
    <source>
        <dbReference type="ARBA" id="ARBA00023180"/>
    </source>
</evidence>
<keyword evidence="9" id="KW-1185">Reference proteome</keyword>
<dbReference type="Gene3D" id="2.60.40.10">
    <property type="entry name" value="Immunoglobulins"/>
    <property type="match status" value="1"/>
</dbReference>
<sequence length="171" mass="18489">MSGEGQVRFVQSPQSGYIVRSRPAQLSCKAVNARRLRFRCNSKWVEESRQSVIGGVDSLTGLPYLQASVEINRQEVDARLAELDQFSCQCYATGGSSASDSAIVSSLPGSTATSALLPVDNGLEVEDDDEDDQSISSLPSTSDWIRSETAKIRVACELLLVNINENCTSSH</sequence>
<dbReference type="InterPro" id="IPR057755">
    <property type="entry name" value="UNC5A-D-like_N"/>
</dbReference>
<keyword evidence="3" id="KW-1015">Disulfide bond</keyword>